<reference evidence="1 2" key="1">
    <citation type="submission" date="2014-04" db="EMBL/GenBank/DDBJ databases">
        <title>Evolutionary Origins and Diversification of the Mycorrhizal Mutualists.</title>
        <authorList>
            <consortium name="DOE Joint Genome Institute"/>
            <consortium name="Mycorrhizal Genomics Consortium"/>
            <person name="Kohler A."/>
            <person name="Kuo A."/>
            <person name="Nagy L.G."/>
            <person name="Floudas D."/>
            <person name="Copeland A."/>
            <person name="Barry K.W."/>
            <person name="Cichocki N."/>
            <person name="Veneault-Fourrey C."/>
            <person name="LaButti K."/>
            <person name="Lindquist E.A."/>
            <person name="Lipzen A."/>
            <person name="Lundell T."/>
            <person name="Morin E."/>
            <person name="Murat C."/>
            <person name="Riley R."/>
            <person name="Ohm R."/>
            <person name="Sun H."/>
            <person name="Tunlid A."/>
            <person name="Henrissat B."/>
            <person name="Grigoriev I.V."/>
            <person name="Hibbett D.S."/>
            <person name="Martin F."/>
        </authorList>
    </citation>
    <scope>NUCLEOTIDE SEQUENCE [LARGE SCALE GENOMIC DNA]</scope>
    <source>
        <strain evidence="1 2">FD-317 M1</strain>
    </source>
</reference>
<dbReference type="EMBL" id="KN834794">
    <property type="protein sequence ID" value="KIK56966.1"/>
    <property type="molecule type" value="Genomic_DNA"/>
</dbReference>
<dbReference type="Gene3D" id="3.40.50.720">
    <property type="entry name" value="NAD(P)-binding Rossmann-like Domain"/>
    <property type="match status" value="1"/>
</dbReference>
<proteinExistence type="predicted"/>
<evidence type="ECO:0000313" key="2">
    <source>
        <dbReference type="Proteomes" id="UP000053593"/>
    </source>
</evidence>
<keyword evidence="2" id="KW-1185">Reference proteome</keyword>
<dbReference type="OrthoDB" id="2898509at2759"/>
<organism evidence="1 2">
    <name type="scientific">Collybiopsis luxurians FD-317 M1</name>
    <dbReference type="NCBI Taxonomy" id="944289"/>
    <lineage>
        <taxon>Eukaryota</taxon>
        <taxon>Fungi</taxon>
        <taxon>Dikarya</taxon>
        <taxon>Basidiomycota</taxon>
        <taxon>Agaricomycotina</taxon>
        <taxon>Agaricomycetes</taxon>
        <taxon>Agaricomycetidae</taxon>
        <taxon>Agaricales</taxon>
        <taxon>Marasmiineae</taxon>
        <taxon>Omphalotaceae</taxon>
        <taxon>Collybiopsis</taxon>
        <taxon>Collybiopsis luxurians</taxon>
    </lineage>
</organism>
<gene>
    <name evidence="1" type="ORF">GYMLUDRAFT_173569</name>
</gene>
<accession>A0A0D0BPG8</accession>
<protein>
    <submittedName>
        <fullName evidence="1">Uncharacterized protein</fullName>
    </submittedName>
</protein>
<name>A0A0D0BPG8_9AGAR</name>
<dbReference type="Proteomes" id="UP000053593">
    <property type="component" value="Unassembled WGS sequence"/>
</dbReference>
<dbReference type="InterPro" id="IPR036291">
    <property type="entry name" value="NAD(P)-bd_dom_sf"/>
</dbReference>
<evidence type="ECO:0000313" key="1">
    <source>
        <dbReference type="EMBL" id="KIK56966.1"/>
    </source>
</evidence>
<dbReference type="SUPFAM" id="SSF51735">
    <property type="entry name" value="NAD(P)-binding Rossmann-fold domains"/>
    <property type="match status" value="1"/>
</dbReference>
<dbReference type="AlphaFoldDB" id="A0A0D0BPG8"/>
<dbReference type="HOGENOM" id="CLU_2800926_0_0_1"/>
<feature type="non-terminal residue" evidence="1">
    <location>
        <position position="1"/>
    </location>
</feature>
<sequence>IAVFIDETASVGRGIAEAFAHTTRRNAHIIHLGRNEAAIRAVVSTIPKPTLPGGRPEFIRCDATLLLV</sequence>